<dbReference type="AlphaFoldDB" id="A0A2G5TWC4"/>
<feature type="domain" description="Elapor1/2 galactose binding" evidence="4">
    <location>
        <begin position="490"/>
        <end position="601"/>
    </location>
</feature>
<dbReference type="EMBL" id="PDUG01000004">
    <property type="protein sequence ID" value="PIC31582.1"/>
    <property type="molecule type" value="Genomic_DNA"/>
</dbReference>
<reference evidence="9" key="1">
    <citation type="submission" date="2017-10" db="EMBL/GenBank/DDBJ databases">
        <title>Rapid genome shrinkage in a self-fertile nematode reveals novel sperm competition proteins.</title>
        <authorList>
            <person name="Yin D."/>
            <person name="Schwarz E.M."/>
            <person name="Thomas C.G."/>
            <person name="Felde R.L."/>
            <person name="Korf I.F."/>
            <person name="Cutter A.D."/>
            <person name="Schartner C.M."/>
            <person name="Ralston E.J."/>
            <person name="Meyer B.J."/>
            <person name="Haag E.S."/>
        </authorList>
    </citation>
    <scope>NUCLEOTIDE SEQUENCE [LARGE SCALE GENOMIC DNA]</scope>
    <source>
        <strain evidence="9">JU1422</strain>
    </source>
</reference>
<accession>A0A2G5TWC4</accession>
<dbReference type="InterPro" id="IPR056610">
    <property type="entry name" value="Elapor1/2_TNFR-like"/>
</dbReference>
<gene>
    <name evidence="8" type="primary">Cni-Y73F8A.5</name>
    <name evidence="8" type="synonym">Cnig_chr_IV.g12236</name>
    <name evidence="8" type="ORF">B9Z55_012236</name>
</gene>
<dbReference type="Pfam" id="PF23032">
    <property type="entry name" value="GBD_ELAPOR1-like_3rd"/>
    <property type="match status" value="1"/>
</dbReference>
<name>A0A2G5TWC4_9PELO</name>
<dbReference type="Gene3D" id="2.10.50.10">
    <property type="entry name" value="Tumor Necrosis Factor Receptor, subunit A, domain 2"/>
    <property type="match status" value="1"/>
</dbReference>
<feature type="chain" id="PRO_5013687256" description="Tyrosine-protein kinase ephrin type A/B receptor-like domain-containing protein" evidence="3">
    <location>
        <begin position="22"/>
        <end position="1033"/>
    </location>
</feature>
<dbReference type="GO" id="GO:0016020">
    <property type="term" value="C:membrane"/>
    <property type="evidence" value="ECO:0007669"/>
    <property type="project" value="TreeGrafter"/>
</dbReference>
<feature type="domain" description="Elapor1/2 TNF receptor-like" evidence="7">
    <location>
        <begin position="372"/>
        <end position="411"/>
    </location>
</feature>
<dbReference type="Pfam" id="PF23031">
    <property type="entry name" value="GBD_ELAPOR1"/>
    <property type="match status" value="1"/>
</dbReference>
<evidence type="ECO:0000256" key="2">
    <source>
        <dbReference type="SAM" id="Phobius"/>
    </source>
</evidence>
<keyword evidence="3" id="KW-0732">Signal</keyword>
<dbReference type="Pfam" id="PF23087">
    <property type="entry name" value="MRH_ELAPOR1_9th"/>
    <property type="match status" value="1"/>
</dbReference>
<dbReference type="PANTHER" id="PTHR22727">
    <property type="entry name" value="PROTEIN CBG13728"/>
    <property type="match status" value="1"/>
</dbReference>
<feature type="domain" description="Elapor1-like galactose binding" evidence="5">
    <location>
        <begin position="97"/>
        <end position="263"/>
    </location>
</feature>
<dbReference type="Pfam" id="PF23091">
    <property type="entry name" value="TNFR_ELAPOR1_6th"/>
    <property type="match status" value="1"/>
</dbReference>
<protein>
    <recommendedName>
        <fullName evidence="10">Tyrosine-protein kinase ephrin type A/B receptor-like domain-containing protein</fullName>
    </recommendedName>
</protein>
<dbReference type="InterPro" id="IPR056609">
    <property type="entry name" value="Elapor1-like_3rd"/>
</dbReference>
<dbReference type="STRING" id="1611254.A0A2G5TWC4"/>
<dbReference type="InterPro" id="IPR039181">
    <property type="entry name" value="Elapor1/2"/>
</dbReference>
<sequence length="1033" mass="114653">MYWSNILLIFLITIIPQSAFQQQICTDQDYEFTYTNCDEHGERWRVAVPRDGVQCANLPTPKRGLNCSFSCEPGHYLDLDSQHCRPCNPGYFSLGGGIRYEEFVTLPSGFSVDNMDSTQDTQYSSQQSRMVECPKEAGWVVKDGELIYIPTPCVSRLSFSANLVRPGSVEFTYRMPRNNRALSMQVDIRNEQCQSYNDLARSMFQKYAKKEKDEEERNGDWRKRRIELKSGPNVISWIIQNNLGYQASNQPIHIDRIDVLGLAFTRQCTACPPGTSSIGASAECIPCNPGYFSSKGSAQCGRCPESQYSGFKSEKCIDRPPCRVSDYYPVREPCTNGSSRAVYKKVLPSICRDDLDSATKLPPPTPWKPCPKCNPGMEKNKLGVCEFCKKDYFSDGNSCARCPVDTVPNYGLQYQNWEVMPPKLTTRCEYISEGLSLLNFKLQPKSTSLLPDVSTTCNIGDAWLPSGDSLISAPSLELGIAFELILSIDEGFWNPLAPKPSKTMKVPVAQITVVFETSCADESCALYFIEDMSAGTKGARESFYHFLAAFNGTNSKRVWSHTVIKNTPARFMLAFLRSGVSSGEDRITDEARVYAINVTNVGHRGGQGGGASQCLTCPHTAGGETCVPCPAGNYMHQVTKLCVSCPVNTIVNASSSRVGVESCIPCGQGLTSNDGVSCTSQGKIQLKGMSNESFTYDFSPFVGRSWNISGVRVFSREGSAYFHFFTISLFPPNIKCQEQFDNFDMIGIMDQEKENVEGLACRMTALPTPTSNHSKNAYVTPLLMATRLDSISTSRKHGNASLTDEVLEYDSHDNTSRPLDVFFWFDPVPTISQACPNGNQLVVVGRCLPTKKQIEMRLPHSCPDGTCDGCLFVVIMETAEACPVCESNDYETINGECKNGKQTIHSIPKKHCVITGAASQTKEVACSVFSATQRAFLTILVISMIALSIAFICICRRNRRLEYKYTRLIESHTGELPAVETCGLDEDDEDEDELQDRVIFSKGRRSQPTNSRTTLRDHRENDNAAFISLDSED</sequence>
<dbReference type="InterPro" id="IPR056607">
    <property type="entry name" value="Elapor1/2_MRH"/>
</dbReference>
<dbReference type="Proteomes" id="UP000230233">
    <property type="component" value="Chromosome IV"/>
</dbReference>
<evidence type="ECO:0000259" key="5">
    <source>
        <dbReference type="Pfam" id="PF23032"/>
    </source>
</evidence>
<dbReference type="InterPro" id="IPR056608">
    <property type="entry name" value="Elapor1/2_GBD"/>
</dbReference>
<feature type="region of interest" description="Disordered" evidence="1">
    <location>
        <begin position="996"/>
        <end position="1017"/>
    </location>
</feature>
<keyword evidence="2" id="KW-1133">Transmembrane helix</keyword>
<keyword evidence="2" id="KW-0472">Membrane</keyword>
<evidence type="ECO:0000256" key="1">
    <source>
        <dbReference type="SAM" id="MobiDB-lite"/>
    </source>
</evidence>
<dbReference type="PANTHER" id="PTHR22727:SF15">
    <property type="entry name" value="MRH DOMAIN-CONTAINING PROTEIN"/>
    <property type="match status" value="1"/>
</dbReference>
<feature type="domain" description="Elapor1/2 mannose 6-phosphate receptor homology" evidence="6">
    <location>
        <begin position="692"/>
        <end position="885"/>
    </location>
</feature>
<feature type="transmembrane region" description="Helical" evidence="2">
    <location>
        <begin position="935"/>
        <end position="955"/>
    </location>
</feature>
<comment type="caution">
    <text evidence="8">The sequence shown here is derived from an EMBL/GenBank/DDBJ whole genome shotgun (WGS) entry which is preliminary data.</text>
</comment>
<evidence type="ECO:0000313" key="9">
    <source>
        <dbReference type="Proteomes" id="UP000230233"/>
    </source>
</evidence>
<keyword evidence="9" id="KW-1185">Reference proteome</keyword>
<organism evidence="8 9">
    <name type="scientific">Caenorhabditis nigoni</name>
    <dbReference type="NCBI Taxonomy" id="1611254"/>
    <lineage>
        <taxon>Eukaryota</taxon>
        <taxon>Metazoa</taxon>
        <taxon>Ecdysozoa</taxon>
        <taxon>Nematoda</taxon>
        <taxon>Chromadorea</taxon>
        <taxon>Rhabditida</taxon>
        <taxon>Rhabditina</taxon>
        <taxon>Rhabditomorpha</taxon>
        <taxon>Rhabditoidea</taxon>
        <taxon>Rhabditidae</taxon>
        <taxon>Peloderinae</taxon>
        <taxon>Caenorhabditis</taxon>
    </lineage>
</organism>
<dbReference type="SMART" id="SM01411">
    <property type="entry name" value="Ephrin_rec_like"/>
    <property type="match status" value="4"/>
</dbReference>
<proteinExistence type="predicted"/>
<feature type="signal peptide" evidence="3">
    <location>
        <begin position="1"/>
        <end position="21"/>
    </location>
</feature>
<dbReference type="SUPFAM" id="SSF57184">
    <property type="entry name" value="Growth factor receptor domain"/>
    <property type="match status" value="1"/>
</dbReference>
<dbReference type="InterPro" id="IPR009030">
    <property type="entry name" value="Growth_fac_rcpt_cys_sf"/>
</dbReference>
<evidence type="ECO:0000259" key="7">
    <source>
        <dbReference type="Pfam" id="PF23091"/>
    </source>
</evidence>
<evidence type="ECO:0000256" key="3">
    <source>
        <dbReference type="SAM" id="SignalP"/>
    </source>
</evidence>
<evidence type="ECO:0000313" key="8">
    <source>
        <dbReference type="EMBL" id="PIC31582.1"/>
    </source>
</evidence>
<evidence type="ECO:0000259" key="6">
    <source>
        <dbReference type="Pfam" id="PF23087"/>
    </source>
</evidence>
<dbReference type="OrthoDB" id="439917at2759"/>
<evidence type="ECO:0000259" key="4">
    <source>
        <dbReference type="Pfam" id="PF23031"/>
    </source>
</evidence>
<evidence type="ECO:0008006" key="10">
    <source>
        <dbReference type="Google" id="ProtNLM"/>
    </source>
</evidence>
<keyword evidence="2" id="KW-0812">Transmembrane</keyword>